<gene>
    <name evidence="2" type="ORF">V7x_55060</name>
</gene>
<proteinExistence type="predicted"/>
<feature type="compositionally biased region" description="Basic and acidic residues" evidence="1">
    <location>
        <begin position="178"/>
        <end position="206"/>
    </location>
</feature>
<dbReference type="OrthoDB" id="9985151at2"/>
<evidence type="ECO:0000313" key="2">
    <source>
        <dbReference type="EMBL" id="TWU59596.1"/>
    </source>
</evidence>
<feature type="compositionally biased region" description="Basic and acidic residues" evidence="1">
    <location>
        <begin position="106"/>
        <end position="117"/>
    </location>
</feature>
<protein>
    <submittedName>
        <fullName evidence="2">Uncharacterized protein</fullName>
    </submittedName>
</protein>
<organism evidence="2 3">
    <name type="scientific">Crateriforma conspicua</name>
    <dbReference type="NCBI Taxonomy" id="2527996"/>
    <lineage>
        <taxon>Bacteria</taxon>
        <taxon>Pseudomonadati</taxon>
        <taxon>Planctomycetota</taxon>
        <taxon>Planctomycetia</taxon>
        <taxon>Planctomycetales</taxon>
        <taxon>Planctomycetaceae</taxon>
        <taxon>Crateriforma</taxon>
    </lineage>
</organism>
<dbReference type="RefSeq" id="WP_146416520.1">
    <property type="nucleotide sequence ID" value="NZ_SJPZ01000005.1"/>
</dbReference>
<sequence length="206" mass="23437">MADPFFDGGQLPPQFNRASGFDPGPKPKRPDDPELNYDPPEPAPPGLGPSGATVSPEVAQEELDGPSRDAIQQAQDRMDRGETEMGDPILTPEFNRAGWSSQEIEDAQKEDQRRGLDLEPEWDEQAQREYERYSLEAEKERYDERWGEQDAIDEYERFASSMEQSNGKDDQDPAYSDFIRDQNAEIEATHDLSPDQGPEHDRDIEH</sequence>
<accession>A0A5C6FIV2</accession>
<feature type="compositionally biased region" description="Basic and acidic residues" evidence="1">
    <location>
        <begin position="125"/>
        <end position="148"/>
    </location>
</feature>
<feature type="region of interest" description="Disordered" evidence="1">
    <location>
        <begin position="1"/>
        <end position="206"/>
    </location>
</feature>
<comment type="caution">
    <text evidence="2">The sequence shown here is derived from an EMBL/GenBank/DDBJ whole genome shotgun (WGS) entry which is preliminary data.</text>
</comment>
<dbReference type="EMBL" id="SJPZ01000005">
    <property type="protein sequence ID" value="TWU59596.1"/>
    <property type="molecule type" value="Genomic_DNA"/>
</dbReference>
<dbReference type="AlphaFoldDB" id="A0A5C6FIV2"/>
<evidence type="ECO:0000256" key="1">
    <source>
        <dbReference type="SAM" id="MobiDB-lite"/>
    </source>
</evidence>
<name>A0A5C6FIV2_9PLAN</name>
<dbReference type="Proteomes" id="UP000316476">
    <property type="component" value="Unassembled WGS sequence"/>
</dbReference>
<evidence type="ECO:0000313" key="3">
    <source>
        <dbReference type="Proteomes" id="UP000316476"/>
    </source>
</evidence>
<reference evidence="2 3" key="1">
    <citation type="submission" date="2019-02" db="EMBL/GenBank/DDBJ databases">
        <title>Deep-cultivation of Planctomycetes and their phenomic and genomic characterization uncovers novel biology.</title>
        <authorList>
            <person name="Wiegand S."/>
            <person name="Jogler M."/>
            <person name="Boedeker C."/>
            <person name="Pinto D."/>
            <person name="Vollmers J."/>
            <person name="Rivas-Marin E."/>
            <person name="Kohn T."/>
            <person name="Peeters S.H."/>
            <person name="Heuer A."/>
            <person name="Rast P."/>
            <person name="Oberbeckmann S."/>
            <person name="Bunk B."/>
            <person name="Jeske O."/>
            <person name="Meyerdierks A."/>
            <person name="Storesund J.E."/>
            <person name="Kallscheuer N."/>
            <person name="Luecker S."/>
            <person name="Lage O.M."/>
            <person name="Pohl T."/>
            <person name="Merkel B.J."/>
            <person name="Hornburger P."/>
            <person name="Mueller R.-W."/>
            <person name="Bruemmer F."/>
            <person name="Labrenz M."/>
            <person name="Spormann A.M."/>
            <person name="Op Den Camp H."/>
            <person name="Overmann J."/>
            <person name="Amann R."/>
            <person name="Jetten M.S.M."/>
            <person name="Mascher T."/>
            <person name="Medema M.H."/>
            <person name="Devos D.P."/>
            <person name="Kaster A.-K."/>
            <person name="Ovreas L."/>
            <person name="Rohde M."/>
            <person name="Galperin M.Y."/>
            <person name="Jogler C."/>
        </authorList>
    </citation>
    <scope>NUCLEOTIDE SEQUENCE [LARGE SCALE GENOMIC DNA]</scope>
    <source>
        <strain evidence="2 3">V7</strain>
    </source>
</reference>